<comment type="caution">
    <text evidence="3">The sequence shown here is derived from an EMBL/GenBank/DDBJ whole genome shotgun (WGS) entry which is preliminary data.</text>
</comment>
<sequence>MPVTSTARSHGLLAAAAVLYAFALSIVLFWPVHVDGDGGLIRFDGVLGWLGGLGVSPEAGYPLVESVANGVLFLPFGLLVALAAERWHPVLRVATAAGLALGFSIAAETAQGLFLPDRTVDPRDVVANTAGAAIGALVPVLVTRARRVARVRSGAAPTR</sequence>
<organism evidence="3 4">
    <name type="scientific">Agromyces humatus</name>
    <dbReference type="NCBI Taxonomy" id="279573"/>
    <lineage>
        <taxon>Bacteria</taxon>
        <taxon>Bacillati</taxon>
        <taxon>Actinomycetota</taxon>
        <taxon>Actinomycetes</taxon>
        <taxon>Micrococcales</taxon>
        <taxon>Microbacteriaceae</taxon>
        <taxon>Agromyces</taxon>
    </lineage>
</organism>
<gene>
    <name evidence="3" type="ORF">GCM10009747_05030</name>
</gene>
<evidence type="ECO:0000313" key="3">
    <source>
        <dbReference type="EMBL" id="GAA1750663.1"/>
    </source>
</evidence>
<name>A0ABN2K961_9MICO</name>
<dbReference type="Proteomes" id="UP001500506">
    <property type="component" value="Unassembled WGS sequence"/>
</dbReference>
<evidence type="ECO:0000256" key="1">
    <source>
        <dbReference type="SAM" id="Phobius"/>
    </source>
</evidence>
<accession>A0ABN2K961</accession>
<feature type="transmembrane region" description="Helical" evidence="1">
    <location>
        <begin position="12"/>
        <end position="32"/>
    </location>
</feature>
<feature type="transmembrane region" description="Helical" evidence="1">
    <location>
        <begin position="125"/>
        <end position="142"/>
    </location>
</feature>
<protein>
    <recommendedName>
        <fullName evidence="2">VanZ-like domain-containing protein</fullName>
    </recommendedName>
</protein>
<keyword evidence="1" id="KW-1133">Transmembrane helix</keyword>
<evidence type="ECO:0000259" key="2">
    <source>
        <dbReference type="Pfam" id="PF04892"/>
    </source>
</evidence>
<proteinExistence type="predicted"/>
<evidence type="ECO:0000313" key="4">
    <source>
        <dbReference type="Proteomes" id="UP001500506"/>
    </source>
</evidence>
<feature type="transmembrane region" description="Helical" evidence="1">
    <location>
        <begin position="91"/>
        <end position="113"/>
    </location>
</feature>
<dbReference type="EMBL" id="BAAANH010000001">
    <property type="protein sequence ID" value="GAA1750663.1"/>
    <property type="molecule type" value="Genomic_DNA"/>
</dbReference>
<feature type="transmembrane region" description="Helical" evidence="1">
    <location>
        <begin position="66"/>
        <end position="84"/>
    </location>
</feature>
<dbReference type="InterPro" id="IPR006976">
    <property type="entry name" value="VanZ-like"/>
</dbReference>
<keyword evidence="1" id="KW-0812">Transmembrane</keyword>
<dbReference type="Pfam" id="PF04892">
    <property type="entry name" value="VanZ"/>
    <property type="match status" value="1"/>
</dbReference>
<keyword evidence="4" id="KW-1185">Reference proteome</keyword>
<keyword evidence="1" id="KW-0472">Membrane</keyword>
<feature type="domain" description="VanZ-like" evidence="2">
    <location>
        <begin position="19"/>
        <end position="140"/>
    </location>
</feature>
<reference evidence="4" key="1">
    <citation type="journal article" date="2019" name="Int. J. Syst. Evol. Microbiol.">
        <title>The Global Catalogue of Microorganisms (GCM) 10K type strain sequencing project: providing services to taxonomists for standard genome sequencing and annotation.</title>
        <authorList>
            <consortium name="The Broad Institute Genomics Platform"/>
            <consortium name="The Broad Institute Genome Sequencing Center for Infectious Disease"/>
            <person name="Wu L."/>
            <person name="Ma J."/>
        </authorList>
    </citation>
    <scope>NUCLEOTIDE SEQUENCE [LARGE SCALE GENOMIC DNA]</scope>
    <source>
        <strain evidence="4">JCM 14319</strain>
    </source>
</reference>